<dbReference type="Pfam" id="PF01258">
    <property type="entry name" value="zf-dskA_traR"/>
    <property type="match status" value="1"/>
</dbReference>
<dbReference type="EMBL" id="JAKOAV010000009">
    <property type="protein sequence ID" value="MDF9408066.1"/>
    <property type="molecule type" value="Genomic_DNA"/>
</dbReference>
<evidence type="ECO:0000313" key="7">
    <source>
        <dbReference type="EMBL" id="MDF9408066.1"/>
    </source>
</evidence>
<gene>
    <name evidence="7" type="ORF">L7E55_06790</name>
</gene>
<dbReference type="PROSITE" id="PS01102">
    <property type="entry name" value="ZF_DKSA_1"/>
    <property type="match status" value="1"/>
</dbReference>
<evidence type="ECO:0000256" key="2">
    <source>
        <dbReference type="ARBA" id="ARBA00022771"/>
    </source>
</evidence>
<keyword evidence="1" id="KW-0479">Metal-binding</keyword>
<accession>A0A9X4JVC5</accession>
<dbReference type="RefSeq" id="WP_277443347.1">
    <property type="nucleotide sequence ID" value="NZ_JAKOAV010000009.1"/>
</dbReference>
<keyword evidence="3" id="KW-0862">Zinc</keyword>
<proteinExistence type="predicted"/>
<dbReference type="PANTHER" id="PTHR33823:SF4">
    <property type="entry name" value="GENERAL STRESS PROTEIN 16O"/>
    <property type="match status" value="1"/>
</dbReference>
<feature type="zinc finger region" description="dksA C4-type" evidence="4">
    <location>
        <begin position="92"/>
        <end position="116"/>
    </location>
</feature>
<reference evidence="7" key="1">
    <citation type="submission" date="2022-02" db="EMBL/GenBank/DDBJ databases">
        <authorList>
            <person name="Leng L."/>
        </authorList>
    </citation>
    <scope>NUCLEOTIDE SEQUENCE</scope>
    <source>
        <strain evidence="7">JI</strain>
    </source>
</reference>
<dbReference type="InterPro" id="IPR014240">
    <property type="entry name" value="YteA"/>
</dbReference>
<evidence type="ECO:0000313" key="8">
    <source>
        <dbReference type="Proteomes" id="UP001154312"/>
    </source>
</evidence>
<keyword evidence="8" id="KW-1185">Reference proteome</keyword>
<evidence type="ECO:0000256" key="1">
    <source>
        <dbReference type="ARBA" id="ARBA00022723"/>
    </source>
</evidence>
<evidence type="ECO:0000256" key="4">
    <source>
        <dbReference type="PROSITE-ProRule" id="PRU00510"/>
    </source>
</evidence>
<feature type="region of interest" description="Disordered" evidence="5">
    <location>
        <begin position="211"/>
        <end position="231"/>
    </location>
</feature>
<dbReference type="InterPro" id="IPR020458">
    <property type="entry name" value="Znf_DskA_TraR_CS"/>
</dbReference>
<dbReference type="GO" id="GO:0008270">
    <property type="term" value="F:zinc ion binding"/>
    <property type="evidence" value="ECO:0007669"/>
    <property type="project" value="UniProtKB-KW"/>
</dbReference>
<evidence type="ECO:0000256" key="5">
    <source>
        <dbReference type="SAM" id="MobiDB-lite"/>
    </source>
</evidence>
<comment type="caution">
    <text evidence="7">The sequence shown here is derived from an EMBL/GenBank/DDBJ whole genome shotgun (WGS) entry which is preliminary data.</text>
</comment>
<dbReference type="AlphaFoldDB" id="A0A9X4JVC5"/>
<dbReference type="Proteomes" id="UP001154312">
    <property type="component" value="Unassembled WGS sequence"/>
</dbReference>
<name>A0A9X4JVC5_9FIRM</name>
<dbReference type="PROSITE" id="PS51128">
    <property type="entry name" value="ZF_DKSA_2"/>
    <property type="match status" value="1"/>
</dbReference>
<dbReference type="SUPFAM" id="SSF109635">
    <property type="entry name" value="DnaK suppressor protein DksA, alpha-hairpin domain"/>
    <property type="match status" value="1"/>
</dbReference>
<dbReference type="InterPro" id="IPR037187">
    <property type="entry name" value="DnaK_N"/>
</dbReference>
<evidence type="ECO:0000256" key="3">
    <source>
        <dbReference type="ARBA" id="ARBA00022833"/>
    </source>
</evidence>
<dbReference type="PANTHER" id="PTHR33823">
    <property type="entry name" value="RNA POLYMERASE-BINDING TRANSCRIPTION FACTOR DKSA-RELATED"/>
    <property type="match status" value="1"/>
</dbReference>
<keyword evidence="2" id="KW-0863">Zinc-finger</keyword>
<dbReference type="Gene3D" id="1.20.120.910">
    <property type="entry name" value="DksA, coiled-coil domain"/>
    <property type="match status" value="1"/>
</dbReference>
<dbReference type="InterPro" id="IPR000962">
    <property type="entry name" value="Znf_DskA_TraR"/>
</dbReference>
<feature type="compositionally biased region" description="Basic and acidic residues" evidence="5">
    <location>
        <begin position="221"/>
        <end position="231"/>
    </location>
</feature>
<feature type="domain" description="Zinc finger DksA/TraR C4-type" evidence="6">
    <location>
        <begin position="87"/>
        <end position="122"/>
    </location>
</feature>
<dbReference type="NCBIfam" id="TIGR02890">
    <property type="entry name" value="bacill_yteA"/>
    <property type="match status" value="1"/>
</dbReference>
<evidence type="ECO:0000259" key="6">
    <source>
        <dbReference type="Pfam" id="PF01258"/>
    </source>
</evidence>
<dbReference type="SUPFAM" id="SSF57716">
    <property type="entry name" value="Glucocorticoid receptor-like (DNA-binding domain)"/>
    <property type="match status" value="1"/>
</dbReference>
<sequence>MQEKQYSQIKDKLENLRQNLADRIKYFDDQGLDVSLGYSVSELSNYDNHPADIGSEVFERSKDFALRENAMITLTAVNEALEKINNGTYGICDVCGGKIQIERLDAVPYTTLCRDCKEAEEKIPDQNVRPVEEEVIGKPFAGTFTGDPEAVGYDGEDAWREVANYSETNEEWSRGGSYYGYARFDPTQKRDTEDVDDIPYEVGDDGVFYKSFGGLDDEDSPTEKIDVGRDN</sequence>
<organism evidence="7 8">
    <name type="scientific">Pelotomaculum isophthalicicum JI</name>
    <dbReference type="NCBI Taxonomy" id="947010"/>
    <lineage>
        <taxon>Bacteria</taxon>
        <taxon>Bacillati</taxon>
        <taxon>Bacillota</taxon>
        <taxon>Clostridia</taxon>
        <taxon>Eubacteriales</taxon>
        <taxon>Desulfotomaculaceae</taxon>
        <taxon>Pelotomaculum</taxon>
    </lineage>
</organism>
<protein>
    <submittedName>
        <fullName evidence="7">TraR/DksA C4-type zinc finger protein</fullName>
    </submittedName>
</protein>